<dbReference type="EMBL" id="JABBWM010000026">
    <property type="protein sequence ID" value="KAG2108744.1"/>
    <property type="molecule type" value="Genomic_DNA"/>
</dbReference>
<dbReference type="AlphaFoldDB" id="A0A9P7F6L1"/>
<evidence type="ECO:0000256" key="1">
    <source>
        <dbReference type="SAM" id="MobiDB-lite"/>
    </source>
</evidence>
<evidence type="ECO:0000313" key="3">
    <source>
        <dbReference type="Proteomes" id="UP000823399"/>
    </source>
</evidence>
<feature type="region of interest" description="Disordered" evidence="1">
    <location>
        <begin position="313"/>
        <end position="344"/>
    </location>
</feature>
<sequence length="440" mass="47576">MSTSKVSNQALNAVADKILLLVKNSQKLAEDHLAALTLAHEIAVNLASAFSQHGRTATTIALILLSCAAEIRDNSLNGRLKGLLDWSMISDDNICICTHPLYQKTVGYQHPLTSTTAPTPIPAPVQPSSQVSIEERAASLIVTPPVTEMKHDLFVQGMTKQKASTKKIKPTLAKLKKAVVGDDDDIPTQDVIFVKRKPTVGPRNQPLIAKDRPLSATESSESDAKDAVSPKETSSVRLFGMQCEHCIKDDIPCTIVLAKKSGEIKCHLPGPECGAILRGEVATHKAKVTAAAEKKAKKAKKAKKKTDTPALLLKSNDRPKAPMSTWSTCSMSKPWPQSPTLPTPHVELDEDTDSDNDMDLVLIFPEQATATPIFPTVALATSPTKHVNVESHPDIEHQQQLAPGPADVDFDCVEPPTPQIGFDTPIPQDAEQPTNWDLLL</sequence>
<proteinExistence type="predicted"/>
<keyword evidence="3" id="KW-1185">Reference proteome</keyword>
<feature type="region of interest" description="Disordered" evidence="1">
    <location>
        <begin position="202"/>
        <end position="231"/>
    </location>
</feature>
<gene>
    <name evidence="2" type="ORF">F5147DRAFT_652731</name>
</gene>
<dbReference type="GeneID" id="64695926"/>
<reference evidence="2" key="1">
    <citation type="journal article" date="2020" name="New Phytol.">
        <title>Comparative genomics reveals dynamic genome evolution in host specialist ectomycorrhizal fungi.</title>
        <authorList>
            <person name="Lofgren L.A."/>
            <person name="Nguyen N.H."/>
            <person name="Vilgalys R."/>
            <person name="Ruytinx J."/>
            <person name="Liao H.L."/>
            <person name="Branco S."/>
            <person name="Kuo A."/>
            <person name="LaButti K."/>
            <person name="Lipzen A."/>
            <person name="Andreopoulos W."/>
            <person name="Pangilinan J."/>
            <person name="Riley R."/>
            <person name="Hundley H."/>
            <person name="Na H."/>
            <person name="Barry K."/>
            <person name="Grigoriev I.V."/>
            <person name="Stajich J.E."/>
            <person name="Kennedy P.G."/>
        </authorList>
    </citation>
    <scope>NUCLEOTIDE SEQUENCE</scope>
    <source>
        <strain evidence="2">FC423</strain>
    </source>
</reference>
<comment type="caution">
    <text evidence="2">The sequence shown here is derived from an EMBL/GenBank/DDBJ whole genome shotgun (WGS) entry which is preliminary data.</text>
</comment>
<organism evidence="2 3">
    <name type="scientific">Suillus discolor</name>
    <dbReference type="NCBI Taxonomy" id="1912936"/>
    <lineage>
        <taxon>Eukaryota</taxon>
        <taxon>Fungi</taxon>
        <taxon>Dikarya</taxon>
        <taxon>Basidiomycota</taxon>
        <taxon>Agaricomycotina</taxon>
        <taxon>Agaricomycetes</taxon>
        <taxon>Agaricomycetidae</taxon>
        <taxon>Boletales</taxon>
        <taxon>Suillineae</taxon>
        <taxon>Suillaceae</taxon>
        <taxon>Suillus</taxon>
    </lineage>
</organism>
<name>A0A9P7F6L1_9AGAM</name>
<dbReference type="OrthoDB" id="2687077at2759"/>
<feature type="compositionally biased region" description="Polar residues" evidence="1">
    <location>
        <begin position="431"/>
        <end position="440"/>
    </location>
</feature>
<evidence type="ECO:0000313" key="2">
    <source>
        <dbReference type="EMBL" id="KAG2108744.1"/>
    </source>
</evidence>
<accession>A0A9P7F6L1</accession>
<feature type="region of interest" description="Disordered" evidence="1">
    <location>
        <begin position="416"/>
        <end position="440"/>
    </location>
</feature>
<dbReference type="RefSeq" id="XP_041293114.1">
    <property type="nucleotide sequence ID" value="XM_041433667.1"/>
</dbReference>
<protein>
    <submittedName>
        <fullName evidence="2">Uncharacterized protein</fullName>
    </submittedName>
</protein>
<dbReference type="Proteomes" id="UP000823399">
    <property type="component" value="Unassembled WGS sequence"/>
</dbReference>